<organism evidence="1 2">
    <name type="scientific">Danio rerio</name>
    <name type="common">Zebrafish</name>
    <name type="synonym">Brachydanio rerio</name>
    <dbReference type="NCBI Taxonomy" id="7955"/>
    <lineage>
        <taxon>Eukaryota</taxon>
        <taxon>Metazoa</taxon>
        <taxon>Chordata</taxon>
        <taxon>Craniata</taxon>
        <taxon>Vertebrata</taxon>
        <taxon>Euteleostomi</taxon>
        <taxon>Actinopterygii</taxon>
        <taxon>Neopterygii</taxon>
        <taxon>Teleostei</taxon>
        <taxon>Ostariophysi</taxon>
        <taxon>Cypriniformes</taxon>
        <taxon>Danionidae</taxon>
        <taxon>Danioninae</taxon>
        <taxon>Danio</taxon>
    </lineage>
</organism>
<name>A0AC58IHY7_DANRE</name>
<evidence type="ECO:0000313" key="2">
    <source>
        <dbReference type="RefSeq" id="XP_073793806.1"/>
    </source>
</evidence>
<gene>
    <name evidence="2" type="primary">LOC141380275</name>
</gene>
<evidence type="ECO:0000313" key="1">
    <source>
        <dbReference type="Proteomes" id="UP000000437"/>
    </source>
</evidence>
<keyword evidence="1" id="KW-1185">Reference proteome</keyword>
<dbReference type="RefSeq" id="XP_073793806.1">
    <property type="nucleotide sequence ID" value="XM_073937705.1"/>
</dbReference>
<sequence>MSKPSSKTGSQKRAASSSRSSRHSHGSSAVITAAAMARAEAEAVKAEITFAKKESELKVQQAQLEASLETLRLEKKAAAIQAKAEALETAAELESRGQSSLSELPIEDATERTQAYVSEQMESDVDAEAPVPDGTFYDKESIPFSEMQQPQNTVSYLQQEKQYTSYATPPRSQPSNAENIQNPAISQSTSVRFTLSGQRKAFTQSPHNVYHPEAQSPAVQGSEERSRHRGTPLSYSQTMSGTPLYAGPHQSNLYADSQISDVVRFIARRDLVSTGLTQLNDQPETFRAWRASFINATEDLNISPSEEMDLLVRWLGRESAEHAKRIRAVHINYPLQGLSMIWKRLYELYGAPEMVESSLFRRLENFPKISNRDNCRLRELSDLLMEIQAAMQDGDLMGLTYLDTPRGVNPIIQKLPFSLQEKWLTVGSKYKEDYRVSFPPFKFLVDFVCQQAKMRNDPSFSLTAIHEESHRPNKQLNKHVFPRAVVTHKTQVSSGSPLAASELKNKINPAKQCFLHDKPHPLSRCRGFRMKPMEERKSLLKQQGICFKCCSSILHMAKNCDEDIKCSECGSSTHIAALHPGPAPWMTDPKQPVAENQKVSEDIPVETEVSSACTEICGNSQLPRSCSKVCLVKVFPKNHPEKAVKAYVILDDQSNRSLARSEFFDLFSITERSIAYTLKTCAGTIETEGRIAQGFQVESLDGGLILSLPALLECNEIPDNRSEIPTPEVISKHRHLKHLARYIPEPNHHAPILFLLGRDIIRVHKAHRQVNGPPNAPFAQKLDLGWVIIGDMCLGKVHKPTFVQAYHTNILDNGQSTHFQPCPNNYNIKERSQSVSLTKPQIRENTQRLTEWDIFQKTKDDEKTAPSIEDKLFLQIMDREVYKDDENSWVAPLPFKEPRQLLPNNRPQAVERLKSLLRSFRRKPEIKRDFVAFMEKLFENDHAEIAPSVSPNEQCWYLPSFGVYHPKKPSQMRVVFDSSALYKGVSLNKVLLTGPDLNNSLLGVLMRFREESVAFMVDIQQMFHCFKVRPVDRNYLRFLWFHENNPENELTEYRMKVHVFGNSPSPAVAIYCLRCAAQEGETDFGEDARQFVEEDFYMDDGLKSLPSPEMAISLLKRTQDMLAGSNLKLHKLASNSKKVMQAFSSEDYANSLKELDLGVNSLPMQRTLGLLWNLETACFNFQVQSVNRPYTRRGLLSVVNSLYDPLGFVAPITVQGKLLLRELTANATDWDSSLPASGQELWDSWKNSLQELQHIQVPRSYGLVSPSGAKFTELSVFSDASEKIIAAVAYLKTVDSNGNCHAGFITGKARLAPLPELSIPRLELCAAVLSVNMMETIIAEIAVRFDEINLYTDSRVVLGYICNEKRRFHVYVSNRVQRIRSRTKPEQWHYVSSDHNPADIATRPITPTKLQDTIWFSGPAFLHQLKMETVPKAPFPLVDPDRDVEVRTHMTLSNTSFSRRFERFSVWNRLIRAIGKLIHIAHSYKPDQKGHTPACKGWHCCKLPPSADTIIQSTKVVIRAIQQETYTDELQCLKQNKPLPKTSTLRKLDPFNDQSGLLRIGGRLIKADLSSEEKRPLIIPGKSHVALLLIRHFHERTHHQGRHFTEGAIRSAGYWIIGGKKRISSLIHTCVVCRKLRRGCETQKMADLPKDRLSAEPPFTHVGLDVFGPWSVCARRTRGGFAESKRWAVLFTCLNIRAIHIEVIESLTTSSFINALRRFLAIRGPVKQIRSDRGTNFIGACKDLQIPSNVDKKAVERFLSDHNCTWTFNPPHSSHMGGAWERMIGLTRKILDSMLLQTSSSRLTHEVLSTFMAEVTAIINNRPLIPVSTDPADPFILTPATLLTQKSSTDLVPPENCEKPDLYKQWRMVQNLASTFWDRWRKQYLATLQYRRKWQHQQTNIPKGSIVLFKDSQSKRNDWPLGIITETYPSQDGRVRKIQVKIIGKDGPKLFLRPINEVVLLLQENS</sequence>
<dbReference type="Proteomes" id="UP000000437">
    <property type="component" value="Chromosome 22"/>
</dbReference>
<accession>A0AC58IHY7</accession>
<protein>
    <submittedName>
        <fullName evidence="2">Uncharacterized protein</fullName>
    </submittedName>
</protein>
<proteinExistence type="predicted"/>
<reference evidence="2" key="1">
    <citation type="submission" date="2025-08" db="UniProtKB">
        <authorList>
            <consortium name="RefSeq"/>
        </authorList>
    </citation>
    <scope>IDENTIFICATION</scope>
    <source>
        <strain evidence="2">Tuebingen</strain>
        <tissue evidence="2">Fibroblasts and whole tissue</tissue>
    </source>
</reference>